<protein>
    <submittedName>
        <fullName evidence="1">Uncharacterized protein</fullName>
    </submittedName>
</protein>
<proteinExistence type="predicted"/>
<dbReference type="OrthoDB" id="8216936at2"/>
<dbReference type="RefSeq" id="WP_126396610.1">
    <property type="nucleotide sequence ID" value="NZ_AP018907.1"/>
</dbReference>
<dbReference type="KEGG" id="blag:BLTE_00990"/>
<sequence>MAALFIRLASLVVVLCGLWWVATIVPLTVRDDAVLSAGRRILNEETLPPQAIARLGQIADRVEPQLGCEVATWRAVALFRLRVAEAAETDDAGRIAWSDFRDAAQRLLVCSPHEPLIWFALFWQEATQEGILPGSYDRLRLSYELGPNEAWIMRKRSRLMLPLLATVPEDLRPAILHEFLSLLKGRVMREAVEAFQSSDTVVREMVLPQLVDVPEPVLASFARALRNAGVEAKVPGIAERERRPWNR</sequence>
<evidence type="ECO:0000313" key="1">
    <source>
        <dbReference type="EMBL" id="BBF91414.1"/>
    </source>
</evidence>
<name>A0A348FVT1_9HYPH</name>
<dbReference type="Proteomes" id="UP000266934">
    <property type="component" value="Chromosome"/>
</dbReference>
<gene>
    <name evidence="1" type="ORF">BLTE_00990</name>
</gene>
<keyword evidence="2" id="KW-1185">Reference proteome</keyword>
<reference evidence="1 2" key="1">
    <citation type="submission" date="2018-08" db="EMBL/GenBank/DDBJ databases">
        <title>Complete genome sequencing of Blastochloris tepida GI.</title>
        <authorList>
            <person name="Tsukatani Y."/>
            <person name="Mori H."/>
        </authorList>
    </citation>
    <scope>NUCLEOTIDE SEQUENCE [LARGE SCALE GENOMIC DNA]</scope>
    <source>
        <strain evidence="1 2">GI</strain>
    </source>
</reference>
<accession>A0A348FVT1</accession>
<evidence type="ECO:0000313" key="2">
    <source>
        <dbReference type="Proteomes" id="UP000266934"/>
    </source>
</evidence>
<dbReference type="AlphaFoldDB" id="A0A348FVT1"/>
<dbReference type="EMBL" id="AP018907">
    <property type="protein sequence ID" value="BBF91414.1"/>
    <property type="molecule type" value="Genomic_DNA"/>
</dbReference>
<organism evidence="1 2">
    <name type="scientific">Blastochloris tepida</name>
    <dbReference type="NCBI Taxonomy" id="2233851"/>
    <lineage>
        <taxon>Bacteria</taxon>
        <taxon>Pseudomonadati</taxon>
        <taxon>Pseudomonadota</taxon>
        <taxon>Alphaproteobacteria</taxon>
        <taxon>Hyphomicrobiales</taxon>
        <taxon>Blastochloridaceae</taxon>
        <taxon>Blastochloris</taxon>
    </lineage>
</organism>